<organism evidence="3 4">
    <name type="scientific">Puniceicoccus vermicola</name>
    <dbReference type="NCBI Taxonomy" id="388746"/>
    <lineage>
        <taxon>Bacteria</taxon>
        <taxon>Pseudomonadati</taxon>
        <taxon>Verrucomicrobiota</taxon>
        <taxon>Opitutia</taxon>
        <taxon>Puniceicoccales</taxon>
        <taxon>Puniceicoccaceae</taxon>
        <taxon>Puniceicoccus</taxon>
    </lineage>
</organism>
<dbReference type="InterPro" id="IPR002035">
    <property type="entry name" value="VWF_A"/>
</dbReference>
<reference evidence="3 4" key="1">
    <citation type="submission" date="2020-07" db="EMBL/GenBank/DDBJ databases">
        <authorList>
            <person name="Feng X."/>
        </authorList>
    </citation>
    <scope>NUCLEOTIDE SEQUENCE [LARGE SCALE GENOMIC DNA]</scope>
    <source>
        <strain evidence="3 4">JCM14086</strain>
    </source>
</reference>
<proteinExistence type="predicted"/>
<dbReference type="Gene3D" id="3.40.50.410">
    <property type="entry name" value="von Willebrand factor, type A domain"/>
    <property type="match status" value="1"/>
</dbReference>
<evidence type="ECO:0000256" key="1">
    <source>
        <dbReference type="SAM" id="MobiDB-lite"/>
    </source>
</evidence>
<feature type="compositionally biased region" description="Polar residues" evidence="1">
    <location>
        <begin position="315"/>
        <end position="334"/>
    </location>
</feature>
<feature type="compositionally biased region" description="Basic and acidic residues" evidence="1">
    <location>
        <begin position="477"/>
        <end position="488"/>
    </location>
</feature>
<feature type="compositionally biased region" description="Polar residues" evidence="1">
    <location>
        <begin position="169"/>
        <end position="212"/>
    </location>
</feature>
<dbReference type="PANTHER" id="PTHR10166:SF37">
    <property type="entry name" value="STOLID, ISOFORM H"/>
    <property type="match status" value="1"/>
</dbReference>
<dbReference type="Pfam" id="PF12450">
    <property type="entry name" value="vWF_A"/>
    <property type="match status" value="1"/>
</dbReference>
<feature type="compositionally biased region" description="Polar residues" evidence="1">
    <location>
        <begin position="417"/>
        <end position="438"/>
    </location>
</feature>
<dbReference type="InterPro" id="IPR021908">
    <property type="entry name" value="YfbK_C"/>
</dbReference>
<protein>
    <submittedName>
        <fullName evidence="3">von Willebrand factor type A domain-containing protein</fullName>
    </submittedName>
</protein>
<feature type="compositionally biased region" description="Basic and acidic residues" evidence="1">
    <location>
        <begin position="511"/>
        <end position="520"/>
    </location>
</feature>
<feature type="region of interest" description="Disordered" evidence="1">
    <location>
        <begin position="506"/>
        <end position="538"/>
    </location>
</feature>
<evidence type="ECO:0000313" key="3">
    <source>
        <dbReference type="EMBL" id="MBC2601172.1"/>
    </source>
</evidence>
<feature type="domain" description="VWFA" evidence="2">
    <location>
        <begin position="635"/>
        <end position="812"/>
    </location>
</feature>
<sequence length="1090" mass="118232">MNDPEPIDDLILRSILGETTRQEEKELREAFAQDPTLLERRKKLVETAHLLAEVHGVPSNTEAPRSSPVPIWLRSLRGISSVGSGIAAGLILLFLLFPSLDRVQESNPIKPKPALFEDTDHDLSSGITTTSSTVSQPPEPREEDLRKGVASAPPPAPESPQFEFEEFNVTGSFEGETTGNRQAPGSSFMRPQSGPSPESPNASPVIADSSTLFEEDLAPGLEVRDASYNILNASPESEPPAETRGPIAGSGSAPTVTTAPTRSDRRGGASAPPAAPQSPQPPAASPTGSISYEEFVKTYGDLQRESTRNEALGQVTRSWGSSRSEADSLSSGSLTAEFDMAKSDRARDFGGFSLGAASGYVQPSAPMDDPFAAPHRPQTSPQPARSQTSFAGEKAKVDRLGGDLPLMGQLFADETPGQVTHSRSSSLSETDSKQSGSLTADYEMASSDVARDFDNSSSRGNQMYRFRGESAYPSTEETAKMDGLRIEPNLRREIYGDEYDGFENSFASETDELKKREVAPKPKPAPKPVKRPAPPPAATFTDTEEDNFSTFSLNVADVSFQLAARQLEQGIAPDPVSIRQEEFYNAFDYRDPSPASGEPVRFEVESATLPASHNLKVVRLAVKTAAQSRAGKPAQITFAIDNSGSMQRSDRKRTIEAAFEKLTDGLRPQDRINIVTFATDSRVDLLQSSPSNSGQIQAALNSAPEGGTNLENGLTTAYEMAARYYQPAYENRVILLSDGIANLGQTEADQLVAMIEKFRNQGIAFDGFGIGWENLNDPLLSELARNGDGQYAFLNSPEDAGALFAQALSSSLQSVARDVKVQVEWNPDRVQRFRLIGYDTHLLNKEDFRNDAVDAAEMAAEETGNALYLVELKPNGSGPLGTARVRFKMEEPPAPPSAETERILEQLESVVIPRATFLGTSLPTAAQALTDLIAENNSDNSMGVSIVVSAAPEDRQVNFSVRNLPAIRILDIMSQQTGYHWNVTDNNISFSPPGGRSSTNEDQSEQITVEERSWIIPNPPVWPEIDSASARLQLSTAAAIFADKLQNTNRFSAIDRAQLLAWTQQAQSFFNYPAEIETLANMIRNANFLP</sequence>
<dbReference type="Pfam" id="PF12034">
    <property type="entry name" value="YfbK_C"/>
    <property type="match status" value="1"/>
</dbReference>
<dbReference type="SMART" id="SM00327">
    <property type="entry name" value="VWA"/>
    <property type="match status" value="1"/>
</dbReference>
<evidence type="ECO:0000313" key="4">
    <source>
        <dbReference type="Proteomes" id="UP000525652"/>
    </source>
</evidence>
<dbReference type="PANTHER" id="PTHR10166">
    <property type="entry name" value="VOLTAGE-DEPENDENT CALCIUM CHANNEL SUBUNIT ALPHA-2/DELTA-RELATED"/>
    <property type="match status" value="1"/>
</dbReference>
<gene>
    <name evidence="3" type="ORF">H5P30_05225</name>
</gene>
<feature type="compositionally biased region" description="Polar residues" evidence="1">
    <location>
        <begin position="252"/>
        <end position="261"/>
    </location>
</feature>
<dbReference type="InterPro" id="IPR036465">
    <property type="entry name" value="vWFA_dom_sf"/>
</dbReference>
<keyword evidence="4" id="KW-1185">Reference proteome</keyword>
<dbReference type="Proteomes" id="UP000525652">
    <property type="component" value="Unassembled WGS sequence"/>
</dbReference>
<feature type="compositionally biased region" description="Pro residues" evidence="1">
    <location>
        <begin position="273"/>
        <end position="284"/>
    </location>
</feature>
<comment type="caution">
    <text evidence="3">The sequence shown here is derived from an EMBL/GenBank/DDBJ whole genome shotgun (WGS) entry which is preliminary data.</text>
</comment>
<accession>A0A7X1AWK4</accession>
<dbReference type="PROSITE" id="PS50234">
    <property type="entry name" value="VWFA"/>
    <property type="match status" value="1"/>
</dbReference>
<dbReference type="InterPro" id="IPR022156">
    <property type="entry name" value="Uncharacterised_YfbK_N"/>
</dbReference>
<dbReference type="RefSeq" id="WP_185691897.1">
    <property type="nucleotide sequence ID" value="NZ_JACHVA010000046.1"/>
</dbReference>
<feature type="compositionally biased region" description="Pro residues" evidence="1">
    <location>
        <begin position="521"/>
        <end position="537"/>
    </location>
</feature>
<dbReference type="Pfam" id="PF13519">
    <property type="entry name" value="VWA_2"/>
    <property type="match status" value="1"/>
</dbReference>
<feature type="region of interest" description="Disordered" evidence="1">
    <location>
        <begin position="111"/>
        <end position="334"/>
    </location>
</feature>
<dbReference type="SUPFAM" id="SSF53300">
    <property type="entry name" value="vWA-like"/>
    <property type="match status" value="1"/>
</dbReference>
<feature type="region of interest" description="Disordered" evidence="1">
    <location>
        <begin position="353"/>
        <end position="488"/>
    </location>
</feature>
<dbReference type="AlphaFoldDB" id="A0A7X1AWK4"/>
<feature type="compositionally biased region" description="Polar residues" evidence="1">
    <location>
        <begin position="377"/>
        <end position="390"/>
    </location>
</feature>
<name>A0A7X1AWK4_9BACT</name>
<evidence type="ECO:0000259" key="2">
    <source>
        <dbReference type="PROSITE" id="PS50234"/>
    </source>
</evidence>
<feature type="compositionally biased region" description="Low complexity" evidence="1">
    <location>
        <begin position="124"/>
        <end position="135"/>
    </location>
</feature>
<dbReference type="InterPro" id="IPR051173">
    <property type="entry name" value="Ca_channel_alpha-2/delta"/>
</dbReference>
<dbReference type="EMBL" id="JACHVA010000046">
    <property type="protein sequence ID" value="MBC2601172.1"/>
    <property type="molecule type" value="Genomic_DNA"/>
</dbReference>